<protein>
    <submittedName>
        <fullName evidence="10">Chromosome partition protein smc</fullName>
    </submittedName>
</protein>
<dbReference type="AlphaFoldDB" id="A0A3B1A6D8"/>
<dbReference type="GO" id="GO:0007062">
    <property type="term" value="P:sister chromatid cohesion"/>
    <property type="evidence" value="ECO:0007669"/>
    <property type="project" value="InterPro"/>
</dbReference>
<dbReference type="GO" id="GO:0030261">
    <property type="term" value="P:chromosome condensation"/>
    <property type="evidence" value="ECO:0007669"/>
    <property type="project" value="InterPro"/>
</dbReference>
<dbReference type="InterPro" id="IPR010935">
    <property type="entry name" value="SMC_hinge"/>
</dbReference>
<dbReference type="InterPro" id="IPR003395">
    <property type="entry name" value="RecF/RecN/SMC_N"/>
</dbReference>
<accession>A0A3B1A6D8</accession>
<dbReference type="PIRSF" id="PIRSF005719">
    <property type="entry name" value="SMC"/>
    <property type="match status" value="1"/>
</dbReference>
<dbReference type="EMBL" id="UOFT01000045">
    <property type="protein sequence ID" value="VAW95312.1"/>
    <property type="molecule type" value="Genomic_DNA"/>
</dbReference>
<dbReference type="NCBIfam" id="TIGR02168">
    <property type="entry name" value="SMC_prok_B"/>
    <property type="match status" value="1"/>
</dbReference>
<keyword evidence="2" id="KW-0547">Nucleotide-binding</keyword>
<keyword evidence="1" id="KW-0963">Cytoplasm</keyword>
<evidence type="ECO:0000256" key="6">
    <source>
        <dbReference type="SAM" id="Coils"/>
    </source>
</evidence>
<feature type="region of interest" description="Disordered" evidence="7">
    <location>
        <begin position="455"/>
        <end position="479"/>
    </location>
</feature>
<dbReference type="PANTHER" id="PTHR43977">
    <property type="entry name" value="STRUCTURAL MAINTENANCE OF CHROMOSOMES PROTEIN 3"/>
    <property type="match status" value="1"/>
</dbReference>
<sequence>MSLPRDRYRLRMHLSKLKLSGFKSFVDPTTVPFPSKLIGVVGPNGCGKSNIIDAVRWVMGESSAKHLRGDSMADVIFSGSSSRKPVGQASVELVFDNSDGSLGGEYANYNEISIKRTVSRDGHSVYYLNGTKCRRRDITDIFLGTGLGPRSYAIIEQGTISRIIEAKPEELRVFLEEAAGISKYKERRRETVNRIKHTRDNLDRLSDLRDELDKQLARLKRQSRTAARYKVLREDERLAKGQLQALRWQDINSHYEETELVISKQQIAVEGVVAKQRAVETDIEKQRQDHTEASDKFNQIQTRFYSVGSDIARLEQSIQHAKERRQQIQTDIRQAENEWNQAQAQLNVDRQRIESLEKERGELEPQLSQLEEAAKQSAQKFSDSEQAMQQWQSSWDDINKQAMAPAQAAEVQRTRIENFDKTIADLLQRKEKLEEELHSISPEKFNQEIDALQQQLGTTTADAESRKKSVESSQQQITQAREEINSLNNALHSKRDDLQSIRGRCSSLEALQQAALGKEDSDLNQWLNARSLSDAPRLAEELNVESGWERAVESVLGHYLQAICINDTSNLASQLTQLENGSVALFDTTAISSTESLASNALLEKVNSSYDLKSVLGNVVAANTLDDALALRSSLGLHQSVITPEGVWLGQNWIRYVKNDASESGILQREQEIKSLHQGIDSLDVDVKELQAKLEQQQQQLKNVESERDAQQATLNQTTRQLADVQAQLNAKKNNRQQVESRQGNLQTEFTQAEEKITQAQNDAREARGHLQKALDSMAELEKQRNELSQQRDVVAEQLTQSRIQSNEDRDALQKVTIRVETLRTELSSTQQTLERMESQLEQLTSRRDELSRSFDDGEAPLVEMAKDIEQQLAQRAEVESQMKQARDVMTDIEQQLQKLEESRSQVEQEHEEARNLLEQTRINWQEQKVRRQTIEEQVVEVGFELKVLIQEMPEEANIEAWKTTVEELEGKIHRLGPINLAAIDEFEQESERKEYLDAQNEDLVEALKTLEDAISKIDRETRTRFSDTFDKVNVKLKELFPRLFGGGHAYLELTGDDILEAGVTVMARPPGKRNSTIHLLSGGEKALTAVAMVFSIFELNPAPFCMLDEVDAPLDDANVGRYSQLVKDMSERIQFIFITHNKVTMEIADHLTGVTMSEPGVSRMVAVDVEEAVELAAV</sequence>
<dbReference type="SUPFAM" id="SSF57997">
    <property type="entry name" value="Tropomyosin"/>
    <property type="match status" value="2"/>
</dbReference>
<evidence type="ECO:0000256" key="4">
    <source>
        <dbReference type="ARBA" id="ARBA00023054"/>
    </source>
</evidence>
<dbReference type="InterPro" id="IPR036277">
    <property type="entry name" value="SMC_hinge_sf"/>
</dbReference>
<evidence type="ECO:0000259" key="9">
    <source>
        <dbReference type="Pfam" id="PF06470"/>
    </source>
</evidence>
<dbReference type="GO" id="GO:0016887">
    <property type="term" value="F:ATP hydrolysis activity"/>
    <property type="evidence" value="ECO:0007669"/>
    <property type="project" value="InterPro"/>
</dbReference>
<dbReference type="InterPro" id="IPR024704">
    <property type="entry name" value="SMC"/>
</dbReference>
<dbReference type="GO" id="GO:0005694">
    <property type="term" value="C:chromosome"/>
    <property type="evidence" value="ECO:0007669"/>
    <property type="project" value="InterPro"/>
</dbReference>
<evidence type="ECO:0000256" key="2">
    <source>
        <dbReference type="ARBA" id="ARBA00022741"/>
    </source>
</evidence>
<keyword evidence="4 6" id="KW-0175">Coiled coil</keyword>
<feature type="domain" description="RecF/RecN/SMC N-terminal" evidence="8">
    <location>
        <begin position="14"/>
        <end position="1163"/>
    </location>
</feature>
<dbReference type="Gene3D" id="3.40.50.300">
    <property type="entry name" value="P-loop containing nucleotide triphosphate hydrolases"/>
    <property type="match status" value="2"/>
</dbReference>
<dbReference type="GO" id="GO:0005524">
    <property type="term" value="F:ATP binding"/>
    <property type="evidence" value="ECO:0007669"/>
    <property type="project" value="UniProtKB-KW"/>
</dbReference>
<reference evidence="10" key="1">
    <citation type="submission" date="2018-06" db="EMBL/GenBank/DDBJ databases">
        <authorList>
            <person name="Zhirakovskaya E."/>
        </authorList>
    </citation>
    <scope>NUCLEOTIDE SEQUENCE</scope>
</reference>
<dbReference type="SUPFAM" id="SSF75553">
    <property type="entry name" value="Smc hinge domain"/>
    <property type="match status" value="1"/>
</dbReference>
<dbReference type="Gene3D" id="1.10.287.1490">
    <property type="match status" value="1"/>
</dbReference>
<feature type="domain" description="SMC hinge" evidence="9">
    <location>
        <begin position="535"/>
        <end position="632"/>
    </location>
</feature>
<evidence type="ECO:0000256" key="3">
    <source>
        <dbReference type="ARBA" id="ARBA00022840"/>
    </source>
</evidence>
<keyword evidence="3" id="KW-0067">ATP-binding</keyword>
<evidence type="ECO:0000259" key="8">
    <source>
        <dbReference type="Pfam" id="PF02463"/>
    </source>
</evidence>
<dbReference type="GO" id="GO:0003677">
    <property type="term" value="F:DNA binding"/>
    <property type="evidence" value="ECO:0007669"/>
    <property type="project" value="UniProtKB-KW"/>
</dbReference>
<evidence type="ECO:0000256" key="7">
    <source>
        <dbReference type="SAM" id="MobiDB-lite"/>
    </source>
</evidence>
<dbReference type="CDD" id="cd03278">
    <property type="entry name" value="ABC_SMC_barmotin"/>
    <property type="match status" value="2"/>
</dbReference>
<dbReference type="InterPro" id="IPR027417">
    <property type="entry name" value="P-loop_NTPase"/>
</dbReference>
<organism evidence="10">
    <name type="scientific">hydrothermal vent metagenome</name>
    <dbReference type="NCBI Taxonomy" id="652676"/>
    <lineage>
        <taxon>unclassified sequences</taxon>
        <taxon>metagenomes</taxon>
        <taxon>ecological metagenomes</taxon>
    </lineage>
</organism>
<dbReference type="Gene3D" id="1.20.5.340">
    <property type="match status" value="1"/>
</dbReference>
<dbReference type="HAMAP" id="MF_01894">
    <property type="entry name" value="Smc_prok"/>
    <property type="match status" value="1"/>
</dbReference>
<feature type="coiled-coil region" evidence="6">
    <location>
        <begin position="680"/>
        <end position="928"/>
    </location>
</feature>
<dbReference type="InterPro" id="IPR011890">
    <property type="entry name" value="SMC_prok"/>
</dbReference>
<evidence type="ECO:0000313" key="10">
    <source>
        <dbReference type="EMBL" id="VAW95312.1"/>
    </source>
</evidence>
<evidence type="ECO:0000256" key="1">
    <source>
        <dbReference type="ARBA" id="ARBA00022490"/>
    </source>
</evidence>
<dbReference type="SUPFAM" id="SSF52540">
    <property type="entry name" value="P-loop containing nucleoside triphosphate hydrolases"/>
    <property type="match status" value="1"/>
</dbReference>
<feature type="coiled-coil region" evidence="6">
    <location>
        <begin position="994"/>
        <end position="1021"/>
    </location>
</feature>
<dbReference type="Pfam" id="PF06470">
    <property type="entry name" value="SMC_hinge"/>
    <property type="match status" value="1"/>
</dbReference>
<dbReference type="Pfam" id="PF02463">
    <property type="entry name" value="SMC_N"/>
    <property type="match status" value="1"/>
</dbReference>
<evidence type="ECO:0000256" key="5">
    <source>
        <dbReference type="ARBA" id="ARBA00023125"/>
    </source>
</evidence>
<name>A0A3B1A6D8_9ZZZZ</name>
<proteinExistence type="inferred from homology"/>
<keyword evidence="5" id="KW-0238">DNA-binding</keyword>
<feature type="coiled-coil region" evidence="6">
    <location>
        <begin position="311"/>
        <end position="387"/>
    </location>
</feature>
<feature type="coiled-coil region" evidence="6">
    <location>
        <begin position="195"/>
        <end position="225"/>
    </location>
</feature>
<gene>
    <name evidence="10" type="ORF">MNBD_GAMMA23-965</name>
</gene>